<dbReference type="EMBL" id="JAFBFI010000026">
    <property type="protein sequence ID" value="MBM7694513.1"/>
    <property type="molecule type" value="Genomic_DNA"/>
</dbReference>
<gene>
    <name evidence="1" type="ORF">JOC77_003976</name>
</gene>
<evidence type="ECO:0008006" key="3">
    <source>
        <dbReference type="Google" id="ProtNLM"/>
    </source>
</evidence>
<dbReference type="InterPro" id="IPR018540">
    <property type="entry name" value="Spo0E-like"/>
</dbReference>
<dbReference type="Pfam" id="PF09388">
    <property type="entry name" value="SpoOE-like"/>
    <property type="match status" value="1"/>
</dbReference>
<dbReference type="InterPro" id="IPR036638">
    <property type="entry name" value="HLH_DNA-bd_sf"/>
</dbReference>
<comment type="caution">
    <text evidence="1">The sequence shown here is derived from an EMBL/GenBank/DDBJ whole genome shotgun (WGS) entry which is preliminary data.</text>
</comment>
<dbReference type="InterPro" id="IPR037208">
    <property type="entry name" value="Spo0E-like_sf"/>
</dbReference>
<sequence>MNELLEKIIEMQQEMISIAAATGLNSQETLNFSQSLDELIIDYQRKMVDNKVMG</sequence>
<name>A0ABS2QMX3_9BACI</name>
<dbReference type="Gene3D" id="4.10.280.10">
    <property type="entry name" value="Helix-loop-helix DNA-binding domain"/>
    <property type="match status" value="1"/>
</dbReference>
<proteinExistence type="predicted"/>
<organism evidence="1 2">
    <name type="scientific">Peribacillus deserti</name>
    <dbReference type="NCBI Taxonomy" id="673318"/>
    <lineage>
        <taxon>Bacteria</taxon>
        <taxon>Bacillati</taxon>
        <taxon>Bacillota</taxon>
        <taxon>Bacilli</taxon>
        <taxon>Bacillales</taxon>
        <taxon>Bacillaceae</taxon>
        <taxon>Peribacillus</taxon>
    </lineage>
</organism>
<evidence type="ECO:0000313" key="2">
    <source>
        <dbReference type="Proteomes" id="UP000823486"/>
    </source>
</evidence>
<keyword evidence="2" id="KW-1185">Reference proteome</keyword>
<reference evidence="1 2" key="1">
    <citation type="submission" date="2021-01" db="EMBL/GenBank/DDBJ databases">
        <title>Genomic Encyclopedia of Type Strains, Phase IV (KMG-IV): sequencing the most valuable type-strain genomes for metagenomic binning, comparative biology and taxonomic classification.</title>
        <authorList>
            <person name="Goeker M."/>
        </authorList>
    </citation>
    <scope>NUCLEOTIDE SEQUENCE [LARGE SCALE GENOMIC DNA]</scope>
    <source>
        <strain evidence="1 2">DSM 105482</strain>
    </source>
</reference>
<protein>
    <recommendedName>
        <fullName evidence="3">Spo0E family sporulation regulatory protein-aspartic acid phosphatase</fullName>
    </recommendedName>
</protein>
<dbReference type="SUPFAM" id="SSF140500">
    <property type="entry name" value="BAS1536-like"/>
    <property type="match status" value="1"/>
</dbReference>
<dbReference type="Proteomes" id="UP000823486">
    <property type="component" value="Unassembled WGS sequence"/>
</dbReference>
<evidence type="ECO:0000313" key="1">
    <source>
        <dbReference type="EMBL" id="MBM7694513.1"/>
    </source>
</evidence>
<dbReference type="RefSeq" id="WP_204547219.1">
    <property type="nucleotide sequence ID" value="NZ_JAFBFI010000026.1"/>
</dbReference>
<accession>A0ABS2QMX3</accession>